<accession>A0ABM5MTS2</accession>
<organism evidence="1 2">
    <name type="scientific">Rickettsia canadensis str. CA410</name>
    <dbReference type="NCBI Taxonomy" id="1105107"/>
    <lineage>
        <taxon>Bacteria</taxon>
        <taxon>Pseudomonadati</taxon>
        <taxon>Pseudomonadota</taxon>
        <taxon>Alphaproteobacteria</taxon>
        <taxon>Rickettsiales</taxon>
        <taxon>Rickettsiaceae</taxon>
        <taxon>Rickettsieae</taxon>
        <taxon>Rickettsia</taxon>
        <taxon>belli group</taxon>
    </lineage>
</organism>
<evidence type="ECO:0000313" key="1">
    <source>
        <dbReference type="EMBL" id="AFB21197.1"/>
    </source>
</evidence>
<dbReference type="RefSeq" id="WP_014364000.1">
    <property type="nucleotide sequence ID" value="NC_016929.1"/>
</dbReference>
<protein>
    <submittedName>
        <fullName evidence="1">Uncharacterized protein</fullName>
    </submittedName>
</protein>
<reference evidence="2" key="1">
    <citation type="submission" date="2012-02" db="EMBL/GenBank/DDBJ databases">
        <title>Complete genome sequence of Rickettsia parkeri strain Portsmouth.</title>
        <authorList>
            <person name="Johnson S.L."/>
            <person name="Munk A.C."/>
            <person name="Han S."/>
            <person name="Bruce D.C."/>
            <person name="Dasch G.A."/>
        </authorList>
    </citation>
    <scope>NUCLEOTIDE SEQUENCE [LARGE SCALE GENOMIC DNA]</scope>
    <source>
        <strain evidence="2">CA410</strain>
    </source>
</reference>
<proteinExistence type="predicted"/>
<sequence length="79" mass="9207">MVDHEKLAIILGAFKNNTIQEVNWSDTWIKASKFKAFLANISWKPNLKVCYLANVENYFSYSDRLVDSLNNFFNKSKVN</sequence>
<evidence type="ECO:0000313" key="2">
    <source>
        <dbReference type="Proteomes" id="UP000007878"/>
    </source>
</evidence>
<dbReference type="Proteomes" id="UP000007878">
    <property type="component" value="Chromosome"/>
</dbReference>
<keyword evidence="2" id="KW-1185">Reference proteome</keyword>
<dbReference type="EMBL" id="CP003304">
    <property type="protein sequence ID" value="AFB21197.1"/>
    <property type="molecule type" value="Genomic_DNA"/>
</dbReference>
<name>A0ABM5MTS2_RICCA</name>
<gene>
    <name evidence="1" type="ORF">RCA_03150</name>
</gene>